<keyword evidence="4 7" id="KW-0812">Transmembrane</keyword>
<keyword evidence="6 7" id="KW-0472">Membrane</keyword>
<keyword evidence="10" id="KW-1185">Reference proteome</keyword>
<dbReference type="PANTHER" id="PTHR30489:SF0">
    <property type="entry name" value="LIPOPROTEIN-RELEASING SYSTEM TRANSMEMBRANE PROTEIN LOLE"/>
    <property type="match status" value="1"/>
</dbReference>
<feature type="transmembrane region" description="Helical" evidence="7">
    <location>
        <begin position="803"/>
        <end position="830"/>
    </location>
</feature>
<evidence type="ECO:0000256" key="1">
    <source>
        <dbReference type="ARBA" id="ARBA00004651"/>
    </source>
</evidence>
<dbReference type="AlphaFoldDB" id="K9U9M7"/>
<geneLocation type="plasmid" evidence="9 10">
    <name>pCHRO.01</name>
</geneLocation>
<dbReference type="KEGG" id="cthe:Chro_5959"/>
<organism evidence="9 10">
    <name type="scientific">Chroococcidiopsis thermalis (strain PCC 7203)</name>
    <dbReference type="NCBI Taxonomy" id="251229"/>
    <lineage>
        <taxon>Bacteria</taxon>
        <taxon>Bacillati</taxon>
        <taxon>Cyanobacteriota</taxon>
        <taxon>Cyanophyceae</taxon>
        <taxon>Chroococcidiopsidales</taxon>
        <taxon>Chroococcidiopsidaceae</taxon>
        <taxon>Chroococcidiopsis</taxon>
    </lineage>
</organism>
<dbReference type="InterPro" id="IPR051447">
    <property type="entry name" value="Lipoprotein-release_system"/>
</dbReference>
<dbReference type="Proteomes" id="UP000010384">
    <property type="component" value="Plasmid pCHRO.01"/>
</dbReference>
<dbReference type="InParanoid" id="K9U9M7"/>
<keyword evidence="5 7" id="KW-1133">Transmembrane helix</keyword>
<feature type="transmembrane region" description="Helical" evidence="7">
    <location>
        <begin position="850"/>
        <end position="871"/>
    </location>
</feature>
<evidence type="ECO:0000256" key="7">
    <source>
        <dbReference type="SAM" id="Phobius"/>
    </source>
</evidence>
<feature type="transmembrane region" description="Helical" evidence="7">
    <location>
        <begin position="281"/>
        <end position="305"/>
    </location>
</feature>
<evidence type="ECO:0000313" key="9">
    <source>
        <dbReference type="EMBL" id="AFY91293.1"/>
    </source>
</evidence>
<dbReference type="GO" id="GO:0044874">
    <property type="term" value="P:lipoprotein localization to outer membrane"/>
    <property type="evidence" value="ECO:0007669"/>
    <property type="project" value="TreeGrafter"/>
</dbReference>
<dbReference type="PATRIC" id="fig|251229.3.peg.6956"/>
<evidence type="ECO:0000256" key="5">
    <source>
        <dbReference type="ARBA" id="ARBA00022989"/>
    </source>
</evidence>
<keyword evidence="9" id="KW-0614">Plasmid</keyword>
<dbReference type="RefSeq" id="WP_015163230.1">
    <property type="nucleotide sequence ID" value="NC_019699.1"/>
</dbReference>
<dbReference type="PANTHER" id="PTHR30489">
    <property type="entry name" value="LIPOPROTEIN-RELEASING SYSTEM TRANSMEMBRANE PROTEIN LOLE"/>
    <property type="match status" value="1"/>
</dbReference>
<feature type="transmembrane region" description="Helical" evidence="7">
    <location>
        <begin position="368"/>
        <end position="388"/>
    </location>
</feature>
<dbReference type="InterPro" id="IPR003838">
    <property type="entry name" value="ABC3_permease_C"/>
</dbReference>
<feature type="transmembrane region" description="Helical" evidence="7">
    <location>
        <begin position="326"/>
        <end position="348"/>
    </location>
</feature>
<reference evidence="9 10" key="1">
    <citation type="submission" date="2012-06" db="EMBL/GenBank/DDBJ databases">
        <title>Finished plasmid 1 of genome of Chroococcidiopsis thermalis PCC 7203.</title>
        <authorList>
            <consortium name="US DOE Joint Genome Institute"/>
            <person name="Gugger M."/>
            <person name="Coursin T."/>
            <person name="Rippka R."/>
            <person name="Tandeau De Marsac N."/>
            <person name="Huntemann M."/>
            <person name="Wei C.-L."/>
            <person name="Han J."/>
            <person name="Detter J.C."/>
            <person name="Han C."/>
            <person name="Tapia R."/>
            <person name="Davenport K."/>
            <person name="Daligault H."/>
            <person name="Erkkila T."/>
            <person name="Gu W."/>
            <person name="Munk A.C.C."/>
            <person name="Teshima H."/>
            <person name="Xu Y."/>
            <person name="Chain P."/>
            <person name="Chen A."/>
            <person name="Krypides N."/>
            <person name="Mavromatis K."/>
            <person name="Markowitz V."/>
            <person name="Szeto E."/>
            <person name="Ivanova N."/>
            <person name="Mikhailova N."/>
            <person name="Ovchinnikova G."/>
            <person name="Pagani I."/>
            <person name="Pati A."/>
            <person name="Goodwin L."/>
            <person name="Peters L."/>
            <person name="Pitluck S."/>
            <person name="Woyke T."/>
            <person name="Kerfeld C."/>
        </authorList>
    </citation>
    <scope>NUCLEOTIDE SEQUENCE [LARGE SCALE GENOMIC DNA]</scope>
    <source>
        <strain evidence="9 10">PCC 7203</strain>
        <plasmid evidence="9 10">pCHRO.01</plasmid>
    </source>
</reference>
<gene>
    <name evidence="9" type="ORF">Chro_5959</name>
</gene>
<dbReference type="OrthoDB" id="135040at2"/>
<evidence type="ECO:0000256" key="6">
    <source>
        <dbReference type="ARBA" id="ARBA00023136"/>
    </source>
</evidence>
<dbReference type="GO" id="GO:0098797">
    <property type="term" value="C:plasma membrane protein complex"/>
    <property type="evidence" value="ECO:0007669"/>
    <property type="project" value="TreeGrafter"/>
</dbReference>
<feature type="transmembrane region" description="Helical" evidence="7">
    <location>
        <begin position="417"/>
        <end position="435"/>
    </location>
</feature>
<feature type="transmembrane region" description="Helical" evidence="7">
    <location>
        <begin position="762"/>
        <end position="782"/>
    </location>
</feature>
<feature type="transmembrane region" description="Helical" evidence="7">
    <location>
        <begin position="516"/>
        <end position="533"/>
    </location>
</feature>
<feature type="domain" description="ABC3 transporter permease C-terminal" evidence="8">
    <location>
        <begin position="762"/>
        <end position="868"/>
    </location>
</feature>
<protein>
    <recommendedName>
        <fullName evidence="8">ABC3 transporter permease C-terminal domain-containing protein</fullName>
    </recommendedName>
</protein>
<keyword evidence="3" id="KW-1003">Cell membrane</keyword>
<accession>K9U9M7</accession>
<sequence length="886" mass="93543">MIFILWLRGLLSSRPARLLGAIVGVALTVAILASIGAFTVSSAASMTQRAIASVPVDWQIQLASSTDAKTVIGAVGQSTSYTALQQVGYADSEGFVADTHGTVQTTGAGKVLGIAPQYRQDFPTQLRPLIGSLDGVLVAQQTAANLQVTVGDTVSIKRVGLPAIAVKVDGVVDLPYADSLFQAVGVPAGVAPQAPPDNVILLPLNRWHQFFDPQAAVRPDIRTQLHVRIAHNLPSNPSVAYIYVQQLAKNLEARITGRGIVGNNLAARLDGVRADALYSQVLFLFLGLPGAILAVLLTIAVAATGKDRRRQEQALLRARGASTSQILQLASIEALTVGIGGIILGIGLTYAAASTIAPVGMLAGQATFFWIAGAALLGLMLALLAVLLPAWQQARSSTVTAARAAIGSRRKPLWQQVYLDFFFLTAAAILFWQTASTGYQVVLAPEGVPQTSVSYETFIAPLCLWLGAGLLTMRFWNAILDRGRYPIARILHPVLGSLSGVVAAALSRQRSLMTRGIVLVALAFSFAISTAVFNTTYNAQSRVDAELTNGSDVTVMQPPGSGGIPTSIQSQLSAIPGVVSTQPMLHRFAYVGTDLQDLYGIDPLHLTEATKLVDAYFAGGNAQTTLASLATRPDGVLVSEETVKDYQLKKGDRLNLRLQNAKDKQYRVVPFHFIGIIKEFPTAPKDSFLVANASYVARQTNNDAAEIVLMRTKGSAVQIAERARQVVTSLTGAKVTDIGSAQHTISSSLTAVDLRGLTRLELIFAVLLLTGATGLVMALGMAERRRNFAILAALGAKDNQLGGFLYSEGLLILVGGGVIGTVLGFGVAQMLVKVLTGVFDPPPELLSVPWVYLVLLAGAAIASTAVAIIGAQDASSRVGVEILRDI</sequence>
<evidence type="ECO:0000256" key="3">
    <source>
        <dbReference type="ARBA" id="ARBA00022475"/>
    </source>
</evidence>
<name>K9U9M7_CHRTP</name>
<proteinExistence type="inferred from homology"/>
<comment type="subcellular location">
    <subcellularLocation>
        <location evidence="1">Cell membrane</location>
        <topology evidence="1">Multi-pass membrane protein</topology>
    </subcellularLocation>
</comment>
<evidence type="ECO:0000256" key="4">
    <source>
        <dbReference type="ARBA" id="ARBA00022692"/>
    </source>
</evidence>
<evidence type="ECO:0000313" key="10">
    <source>
        <dbReference type="Proteomes" id="UP000010384"/>
    </source>
</evidence>
<dbReference type="HOGENOM" id="CLU_325928_0_0_3"/>
<dbReference type="EMBL" id="CP003598">
    <property type="protein sequence ID" value="AFY91293.1"/>
    <property type="molecule type" value="Genomic_DNA"/>
</dbReference>
<feature type="domain" description="ABC3 transporter permease C-terminal" evidence="8">
    <location>
        <begin position="291"/>
        <end position="396"/>
    </location>
</feature>
<comment type="similarity">
    <text evidence="2">Belongs to the ABC-4 integral membrane protein family. LolC/E subfamily.</text>
</comment>
<dbReference type="Pfam" id="PF02687">
    <property type="entry name" value="FtsX"/>
    <property type="match status" value="2"/>
</dbReference>
<feature type="transmembrane region" description="Helical" evidence="7">
    <location>
        <begin position="455"/>
        <end position="476"/>
    </location>
</feature>
<evidence type="ECO:0000256" key="2">
    <source>
        <dbReference type="ARBA" id="ARBA00005236"/>
    </source>
</evidence>
<evidence type="ECO:0000259" key="8">
    <source>
        <dbReference type="Pfam" id="PF02687"/>
    </source>
</evidence>